<dbReference type="SUPFAM" id="SSF52540">
    <property type="entry name" value="P-loop containing nucleoside triphosphate hydrolases"/>
    <property type="match status" value="2"/>
</dbReference>
<dbReference type="InterPro" id="IPR027417">
    <property type="entry name" value="P-loop_NTPase"/>
</dbReference>
<proteinExistence type="predicted"/>
<dbReference type="OrthoDB" id="9814088at2"/>
<keyword evidence="3" id="KW-1185">Reference proteome</keyword>
<dbReference type="Pfam" id="PF00271">
    <property type="entry name" value="Helicase_C"/>
    <property type="match status" value="1"/>
</dbReference>
<dbReference type="GO" id="GO:0016787">
    <property type="term" value="F:hydrolase activity"/>
    <property type="evidence" value="ECO:0007669"/>
    <property type="project" value="InterPro"/>
</dbReference>
<feature type="domain" description="Helicase C-terminal" evidence="1">
    <location>
        <begin position="859"/>
        <end position="1016"/>
    </location>
</feature>
<sequence length="1119" mass="128985">MSNLPTPEELKILEEKALAGLKDFQRATVKQVMKCFHDCHNRVLVADEVGLGKTLIAKGVIASTARWHREEGDELFKIVYVCSNQNIADQNLRKLIITGQKDFMVDRIADSRLSMQHLKIFQQEYQNYNGIGQEGRYFQLIPLTPATSFSLKSSGGTKAERALILAVLNKTKTLEEFGIWYDSLKSFLKFDRAMLERNWDGDCNFYEEQVENCNDLSSGAYLAFMGTKLSEAFTTTHKFLIDQLKESCQQIDNDPDYRSPYAADIISNLRILFAEISINRLEPDLIIMDEFQRFKNLISADDGSETSLLARKFLSASTGGNDPKVLLLSATPYKLYSTLEEMEDPQEESHYSEFMGIMNFLMNNSEIDKEFQTDWNTFSEKLREFTPKGFALVKVAKTTVEQSMTKHICKTERHVAEDAGNLIDNETHTVPIIPNESDIVSYLDTQAIFRSLGKENLPIEYAKSAPFLLSYLDKYQIKVKLEKFLKNEWSNLSTHQKKLLKSPSVWLNRNKIQTYTDFSIPNSRFEMLRKIAFERNNELLLWVPPSSPCFSLEGTFKNKDMFSKILVFSSWEMVPRMIATLMSYELELKTLGKLKDKLKNIKYFTRKSKKDVDGEKRERRNPARRLELGSIEENQRHKYLTLLYPSMTLSKIFDPIATLNGKLTYDNLFQSIKQNLAERITSLQISVDNDGQADASWYYLIPMILDNQQQHGFVDNWINAIKTRKNELADDKSNLIEHLEKVREELRDPPTGKLPEDLVEVLALMTVGSPAVCAYRSSDGLLLESSLLARRMIDKFNSPEAIAIIILAEKLNSGEGHWKQVLRYCCEGCFQSVLDEWAHMVSEDNRLSSSESDRKLLFSLLSSYVNIRSASIQVDSCESFHSRIHEVDGSHNKMSMRTHFAAGFYKTKDEDKAVSRKNALRHAFNSPFYPFVLATTSVGQEGLDFHYYCRRIMHWNLPSNPIDFEQREGRINRFKNFAIRKNLASRFRDAQFNDDVWAEIFDLASKAFAGKSSELIPFWGIQKSDQNDDSLRYKIERIVPQFTLSKDQGLYEYLLKVLTLYRITLGQPRQEELIEQFGNLSKEEVKALFINLSPHYRSREHASHFTHNSSDESDTLIDE</sequence>
<dbReference type="KEGG" id="sbu:SpiBuddy_2386"/>
<name>F0RRE8_SPHGB</name>
<protein>
    <submittedName>
        <fullName evidence="2">Helicase domain-containing protein</fullName>
    </submittedName>
</protein>
<dbReference type="HOGENOM" id="CLU_287543_0_0_12"/>
<evidence type="ECO:0000313" key="3">
    <source>
        <dbReference type="Proteomes" id="UP000008466"/>
    </source>
</evidence>
<accession>F0RRE8</accession>
<organism evidence="2 3">
    <name type="scientific">Sphaerochaeta globosa (strain ATCC BAA-1886 / DSM 22777 / Buddy)</name>
    <name type="common">Spirochaeta sp. (strain Buddy)</name>
    <dbReference type="NCBI Taxonomy" id="158189"/>
    <lineage>
        <taxon>Bacteria</taxon>
        <taxon>Pseudomonadati</taxon>
        <taxon>Spirochaetota</taxon>
        <taxon>Spirochaetia</taxon>
        <taxon>Spirochaetales</taxon>
        <taxon>Sphaerochaetaceae</taxon>
        <taxon>Sphaerochaeta</taxon>
    </lineage>
</organism>
<dbReference type="Gene3D" id="3.40.50.300">
    <property type="entry name" value="P-loop containing nucleotide triphosphate hydrolases"/>
    <property type="match status" value="2"/>
</dbReference>
<keyword evidence="2" id="KW-0067">ATP-binding</keyword>
<dbReference type="Proteomes" id="UP000008466">
    <property type="component" value="Chromosome"/>
</dbReference>
<dbReference type="eggNOG" id="COG0553">
    <property type="taxonomic scope" value="Bacteria"/>
</dbReference>
<dbReference type="EMBL" id="CP002541">
    <property type="protein sequence ID" value="ADY14200.1"/>
    <property type="molecule type" value="Genomic_DNA"/>
</dbReference>
<dbReference type="GO" id="GO:0003677">
    <property type="term" value="F:DNA binding"/>
    <property type="evidence" value="ECO:0007669"/>
    <property type="project" value="InterPro"/>
</dbReference>
<keyword evidence="2" id="KW-0378">Hydrolase</keyword>
<keyword evidence="2" id="KW-0347">Helicase</keyword>
<dbReference type="AlphaFoldDB" id="F0RRE8"/>
<gene>
    <name evidence="2" type="ordered locus">SpiBuddy_2386</name>
</gene>
<dbReference type="GO" id="GO:0004386">
    <property type="term" value="F:helicase activity"/>
    <property type="evidence" value="ECO:0007669"/>
    <property type="project" value="UniProtKB-KW"/>
</dbReference>
<evidence type="ECO:0000259" key="1">
    <source>
        <dbReference type="PROSITE" id="PS51194"/>
    </source>
</evidence>
<dbReference type="InterPro" id="IPR001650">
    <property type="entry name" value="Helicase_C-like"/>
</dbReference>
<dbReference type="GO" id="GO:0005524">
    <property type="term" value="F:ATP binding"/>
    <property type="evidence" value="ECO:0007669"/>
    <property type="project" value="InterPro"/>
</dbReference>
<dbReference type="Pfam" id="PF04851">
    <property type="entry name" value="ResIII"/>
    <property type="match status" value="1"/>
</dbReference>
<reference evidence="3" key="1">
    <citation type="submission" date="2011-02" db="EMBL/GenBank/DDBJ databases">
        <title>Complete sequence of Spirochaeta sp. Buddy.</title>
        <authorList>
            <person name="Lucas S."/>
            <person name="Copeland A."/>
            <person name="Lapidus A."/>
            <person name="Cheng J.-F."/>
            <person name="Goodwin L."/>
            <person name="Pitluck S."/>
            <person name="Zeytun A."/>
            <person name="Detter J.C."/>
            <person name="Han C."/>
            <person name="Tapia R."/>
            <person name="Land M."/>
            <person name="Hauser L."/>
            <person name="Kyrpides N."/>
            <person name="Ivanova N."/>
            <person name="Mikhailova N."/>
            <person name="Pagani I."/>
            <person name="Ritalahti K.M."/>
            <person name="Loeffler F.E."/>
            <person name="Woyke T."/>
        </authorList>
    </citation>
    <scope>NUCLEOTIDE SEQUENCE [LARGE SCALE GENOMIC DNA]</scope>
    <source>
        <strain evidence="3">ATCC BAA-1886 / DSM 22777 / Buddy</strain>
    </source>
</reference>
<dbReference type="InterPro" id="IPR006935">
    <property type="entry name" value="Helicase/UvrB_N"/>
</dbReference>
<evidence type="ECO:0000313" key="2">
    <source>
        <dbReference type="EMBL" id="ADY14200.1"/>
    </source>
</evidence>
<dbReference type="PROSITE" id="PS51194">
    <property type="entry name" value="HELICASE_CTER"/>
    <property type="match status" value="1"/>
</dbReference>
<dbReference type="RefSeq" id="WP_013608046.1">
    <property type="nucleotide sequence ID" value="NC_015152.1"/>
</dbReference>
<dbReference type="STRING" id="158189.SpiBuddy_2386"/>
<keyword evidence="2" id="KW-0547">Nucleotide-binding</keyword>